<name>A0A0R3T5R7_RODNA</name>
<organism evidence="3">
    <name type="scientific">Rodentolepis nana</name>
    <name type="common">Dwarf tapeworm</name>
    <name type="synonym">Hymenolepis nana</name>
    <dbReference type="NCBI Taxonomy" id="102285"/>
    <lineage>
        <taxon>Eukaryota</taxon>
        <taxon>Metazoa</taxon>
        <taxon>Spiralia</taxon>
        <taxon>Lophotrochozoa</taxon>
        <taxon>Platyhelminthes</taxon>
        <taxon>Cestoda</taxon>
        <taxon>Eucestoda</taxon>
        <taxon>Cyclophyllidea</taxon>
        <taxon>Hymenolepididae</taxon>
        <taxon>Rodentolepis</taxon>
    </lineage>
</organism>
<dbReference type="WBParaSite" id="HNAJ_0000240501-mRNA-1">
    <property type="protein sequence ID" value="HNAJ_0000240501-mRNA-1"/>
    <property type="gene ID" value="HNAJ_0000240501"/>
</dbReference>
<dbReference type="InterPro" id="IPR036691">
    <property type="entry name" value="Endo/exonu/phosph_ase_sf"/>
</dbReference>
<dbReference type="Gene3D" id="3.60.10.10">
    <property type="entry name" value="Endonuclease/exonuclease/phosphatase"/>
    <property type="match status" value="1"/>
</dbReference>
<dbReference type="STRING" id="102285.A0A0R3T5R7"/>
<evidence type="ECO:0000313" key="3">
    <source>
        <dbReference type="WBParaSite" id="HNAJ_0000240501-mRNA-1"/>
    </source>
</evidence>
<dbReference type="InterPro" id="IPR005135">
    <property type="entry name" value="Endo/exonuclease/phosphatase"/>
</dbReference>
<sequence length="790" mass="88017">LSQATVELYGDGSEVSVRSMIRKYLDVYARHDTCSTTSASSSSTGSTRCLISAYEINSRSRPRSVKWVARKKADSLLSNSELDYCSSPDSAVVTASESLGSSESIDSLDSNKIVPSPTRTKAPSPQKRRNNRRCRRWCQMKRDSVDSCLSTESSSDNSVNNVEMKKVSINRKSLAVVRNTLQCPLIFPPGSYPPDQITTLPYYMPYFPAFPPPTQLLSYPYLNLGRDRFVPHTNSTHPSSASPCRNVTIDLTGHDVSYSVENLPPIVPSSSSSIPHFTKHYNHSRQTPQPLMEVNTNLFHVSPSYSTIYPPSPFAQKSNLHQQQHCPYVYIPAPLRVPRALDPCQSLKTCAVPFSEFSNYINSTPPMRKWRSLGNSSKNGFRFKVMSYNVLSANYATMNQFPYCPSWAIDWEYRRRGILEELRRYSPHVICLQEIDTDQFETIFQPELAKNNYEGIFVVKTRAHTKDAVAARKVDGCAIFWDSTKFNKVATFKHEFGYSCSHLGINPSSLLIERVMIRDNVAIDVVLEVKNSGAANGKRFCVATGHIHWDPECSDVKLTQTILWTSELWQYLEKLCGSAAAAARMPVIICGDFNSLPQSGVVEFLSNGSVPINHAEFLDNGFKFNFQDWNILDKSTFDNNTVHHHFNLDRAYKNPTDGMEYTNMTYDFKGVIDYVFFSRNAFRLLSSLDQIPDSWFTSERVLGCPHIHIPSDHFSLLVELDLLANPSGGGGGRGLAISDPPENTSANTGGDSNSGNQSSSGGGSQNSSSPSTNSPKPKGSAGNRQKQGKR</sequence>
<feature type="compositionally biased region" description="Low complexity" evidence="1">
    <location>
        <begin position="747"/>
        <end position="780"/>
    </location>
</feature>
<dbReference type="GO" id="GO:0000175">
    <property type="term" value="F:3'-5'-RNA exonuclease activity"/>
    <property type="evidence" value="ECO:0007669"/>
    <property type="project" value="TreeGrafter"/>
</dbReference>
<evidence type="ECO:0000256" key="1">
    <source>
        <dbReference type="SAM" id="MobiDB-lite"/>
    </source>
</evidence>
<dbReference type="PANTHER" id="PTHR12121">
    <property type="entry name" value="CARBON CATABOLITE REPRESSOR PROTEIN 4"/>
    <property type="match status" value="1"/>
</dbReference>
<dbReference type="PANTHER" id="PTHR12121:SF100">
    <property type="entry name" value="POLY(A)-SPECIFIC RIBONUCLEASE"/>
    <property type="match status" value="1"/>
</dbReference>
<feature type="region of interest" description="Disordered" evidence="1">
    <location>
        <begin position="729"/>
        <end position="790"/>
    </location>
</feature>
<dbReference type="Pfam" id="PF03372">
    <property type="entry name" value="Exo_endo_phos"/>
    <property type="match status" value="1"/>
</dbReference>
<dbReference type="AlphaFoldDB" id="A0A0R3T5R7"/>
<feature type="domain" description="Endonuclease/exonuclease/phosphatase" evidence="2">
    <location>
        <begin position="386"/>
        <end position="713"/>
    </location>
</feature>
<proteinExistence type="predicted"/>
<dbReference type="SUPFAM" id="SSF56219">
    <property type="entry name" value="DNase I-like"/>
    <property type="match status" value="1"/>
</dbReference>
<feature type="region of interest" description="Disordered" evidence="1">
    <location>
        <begin position="102"/>
        <end position="132"/>
    </location>
</feature>
<protein>
    <submittedName>
        <fullName evidence="3">Endo/exonuclease/phosphatase domain-containing protein</fullName>
    </submittedName>
</protein>
<accession>A0A0R3T5R7</accession>
<reference evidence="3" key="1">
    <citation type="submission" date="2017-02" db="UniProtKB">
        <authorList>
            <consortium name="WormBaseParasite"/>
        </authorList>
    </citation>
    <scope>IDENTIFICATION</scope>
</reference>
<evidence type="ECO:0000259" key="2">
    <source>
        <dbReference type="Pfam" id="PF03372"/>
    </source>
</evidence>
<dbReference type="InterPro" id="IPR050410">
    <property type="entry name" value="CCR4/nocturin_mRNA_transcr"/>
</dbReference>